<evidence type="ECO:0000256" key="1">
    <source>
        <dbReference type="SAM" id="MobiDB-lite"/>
    </source>
</evidence>
<feature type="compositionally biased region" description="Basic residues" evidence="1">
    <location>
        <begin position="41"/>
        <end position="62"/>
    </location>
</feature>
<sequence length="62" mass="6818">MSRRDTVHSTRGAQRATQTRTPTPGRAQTCALTCARAARATTKRKSSTRATKIQHARPRRAA</sequence>
<dbReference type="AlphaFoldDB" id="A0A0A9HNA5"/>
<accession>A0A0A9HNA5</accession>
<reference evidence="2" key="2">
    <citation type="journal article" date="2015" name="Data Brief">
        <title>Shoot transcriptome of the giant reed, Arundo donax.</title>
        <authorList>
            <person name="Barrero R.A."/>
            <person name="Guerrero F.D."/>
            <person name="Moolhuijzen P."/>
            <person name="Goolsby J.A."/>
            <person name="Tidwell J."/>
            <person name="Bellgard S.E."/>
            <person name="Bellgard M.I."/>
        </authorList>
    </citation>
    <scope>NUCLEOTIDE SEQUENCE</scope>
    <source>
        <tissue evidence="2">Shoot tissue taken approximately 20 cm above the soil surface</tissue>
    </source>
</reference>
<proteinExistence type="predicted"/>
<evidence type="ECO:0000313" key="2">
    <source>
        <dbReference type="EMBL" id="JAE34383.1"/>
    </source>
</evidence>
<reference evidence="2" key="1">
    <citation type="submission" date="2014-09" db="EMBL/GenBank/DDBJ databases">
        <authorList>
            <person name="Magalhaes I.L.F."/>
            <person name="Oliveira U."/>
            <person name="Santos F.R."/>
            <person name="Vidigal T.H.D.A."/>
            <person name="Brescovit A.D."/>
            <person name="Santos A.J."/>
        </authorList>
    </citation>
    <scope>NUCLEOTIDE SEQUENCE</scope>
    <source>
        <tissue evidence="2">Shoot tissue taken approximately 20 cm above the soil surface</tissue>
    </source>
</reference>
<dbReference type="EMBL" id="GBRH01163513">
    <property type="protein sequence ID" value="JAE34383.1"/>
    <property type="molecule type" value="Transcribed_RNA"/>
</dbReference>
<feature type="region of interest" description="Disordered" evidence="1">
    <location>
        <begin position="1"/>
        <end position="62"/>
    </location>
</feature>
<name>A0A0A9HNA5_ARUDO</name>
<organism evidence="2">
    <name type="scientific">Arundo donax</name>
    <name type="common">Giant reed</name>
    <name type="synonym">Donax arundinaceus</name>
    <dbReference type="NCBI Taxonomy" id="35708"/>
    <lineage>
        <taxon>Eukaryota</taxon>
        <taxon>Viridiplantae</taxon>
        <taxon>Streptophyta</taxon>
        <taxon>Embryophyta</taxon>
        <taxon>Tracheophyta</taxon>
        <taxon>Spermatophyta</taxon>
        <taxon>Magnoliopsida</taxon>
        <taxon>Liliopsida</taxon>
        <taxon>Poales</taxon>
        <taxon>Poaceae</taxon>
        <taxon>PACMAD clade</taxon>
        <taxon>Arundinoideae</taxon>
        <taxon>Arundineae</taxon>
        <taxon>Arundo</taxon>
    </lineage>
</organism>
<protein>
    <submittedName>
        <fullName evidence="2">Uncharacterized protein</fullName>
    </submittedName>
</protein>
<feature type="compositionally biased region" description="Low complexity" evidence="1">
    <location>
        <begin position="10"/>
        <end position="40"/>
    </location>
</feature>